<keyword evidence="1" id="KW-1133">Transmembrane helix</keyword>
<dbReference type="AlphaFoldDB" id="A0A5C5YY09"/>
<accession>A0A5C5YY09</accession>
<dbReference type="Proteomes" id="UP000315010">
    <property type="component" value="Unassembled WGS sequence"/>
</dbReference>
<reference evidence="2 3" key="1">
    <citation type="submission" date="2019-02" db="EMBL/GenBank/DDBJ databases">
        <title>Deep-cultivation of Planctomycetes and their phenomic and genomic characterization uncovers novel biology.</title>
        <authorList>
            <person name="Wiegand S."/>
            <person name="Jogler M."/>
            <person name="Boedeker C."/>
            <person name="Pinto D."/>
            <person name="Vollmers J."/>
            <person name="Rivas-Marin E."/>
            <person name="Kohn T."/>
            <person name="Peeters S.H."/>
            <person name="Heuer A."/>
            <person name="Rast P."/>
            <person name="Oberbeckmann S."/>
            <person name="Bunk B."/>
            <person name="Jeske O."/>
            <person name="Meyerdierks A."/>
            <person name="Storesund J.E."/>
            <person name="Kallscheuer N."/>
            <person name="Luecker S."/>
            <person name="Lage O.M."/>
            <person name="Pohl T."/>
            <person name="Merkel B.J."/>
            <person name="Hornburger P."/>
            <person name="Mueller R.-W."/>
            <person name="Bruemmer F."/>
            <person name="Labrenz M."/>
            <person name="Spormann A.M."/>
            <person name="Op Den Camp H."/>
            <person name="Overmann J."/>
            <person name="Amann R."/>
            <person name="Jetten M.S.M."/>
            <person name="Mascher T."/>
            <person name="Medema M.H."/>
            <person name="Devos D.P."/>
            <person name="Kaster A.-K."/>
            <person name="Ovreas L."/>
            <person name="Rohde M."/>
            <person name="Galperin M.Y."/>
            <person name="Jogler C."/>
        </authorList>
    </citation>
    <scope>NUCLEOTIDE SEQUENCE [LARGE SCALE GENOMIC DNA]</scope>
    <source>
        <strain evidence="2 3">CA13</strain>
    </source>
</reference>
<keyword evidence="1" id="KW-0812">Transmembrane</keyword>
<keyword evidence="3" id="KW-1185">Reference proteome</keyword>
<feature type="transmembrane region" description="Helical" evidence="1">
    <location>
        <begin position="87"/>
        <end position="107"/>
    </location>
</feature>
<organism evidence="2 3">
    <name type="scientific">Novipirellula herctigrandis</name>
    <dbReference type="NCBI Taxonomy" id="2527986"/>
    <lineage>
        <taxon>Bacteria</taxon>
        <taxon>Pseudomonadati</taxon>
        <taxon>Planctomycetota</taxon>
        <taxon>Planctomycetia</taxon>
        <taxon>Pirellulales</taxon>
        <taxon>Pirellulaceae</taxon>
        <taxon>Novipirellula</taxon>
    </lineage>
</organism>
<dbReference type="RefSeq" id="WP_146394729.1">
    <property type="nucleotide sequence ID" value="NZ_SJPJ01000001.1"/>
</dbReference>
<keyword evidence="1" id="KW-0472">Membrane</keyword>
<dbReference type="OrthoDB" id="276414at2"/>
<proteinExistence type="predicted"/>
<sequence>MKDQNEPTDLRDEHGDLLPPWVAFPELPRFSIGWRMGHPESHLTDWTNWYLDLPEDERRSYRRRYRAPWPLWTGSYLTLSRSSATTVFGFVTTAIVFFVLVSLRFALFPWVRGIKID</sequence>
<gene>
    <name evidence="2" type="ORF">CA13_09350</name>
</gene>
<comment type="caution">
    <text evidence="2">The sequence shown here is derived from an EMBL/GenBank/DDBJ whole genome shotgun (WGS) entry which is preliminary data.</text>
</comment>
<evidence type="ECO:0000256" key="1">
    <source>
        <dbReference type="SAM" id="Phobius"/>
    </source>
</evidence>
<protein>
    <submittedName>
        <fullName evidence="2">Uncharacterized protein</fullName>
    </submittedName>
</protein>
<name>A0A5C5YY09_9BACT</name>
<evidence type="ECO:0000313" key="2">
    <source>
        <dbReference type="EMBL" id="TWT79531.1"/>
    </source>
</evidence>
<evidence type="ECO:0000313" key="3">
    <source>
        <dbReference type="Proteomes" id="UP000315010"/>
    </source>
</evidence>
<dbReference type="EMBL" id="SJPJ01000001">
    <property type="protein sequence ID" value="TWT79531.1"/>
    <property type="molecule type" value="Genomic_DNA"/>
</dbReference>